<proteinExistence type="predicted"/>
<feature type="chain" id="PRO_5045920766" evidence="2">
    <location>
        <begin position="27"/>
        <end position="211"/>
    </location>
</feature>
<evidence type="ECO:0000313" key="3">
    <source>
        <dbReference type="EMBL" id="MDT0428520.1"/>
    </source>
</evidence>
<accession>A0ABU2RJ35</accession>
<feature type="compositionally biased region" description="Low complexity" evidence="1">
    <location>
        <begin position="169"/>
        <end position="201"/>
    </location>
</feature>
<feature type="region of interest" description="Disordered" evidence="1">
    <location>
        <begin position="168"/>
        <end position="211"/>
    </location>
</feature>
<gene>
    <name evidence="3" type="ORF">RM649_12795</name>
</gene>
<evidence type="ECO:0000256" key="1">
    <source>
        <dbReference type="SAM" id="MobiDB-lite"/>
    </source>
</evidence>
<reference evidence="4" key="1">
    <citation type="submission" date="2023-07" db="EMBL/GenBank/DDBJ databases">
        <title>30 novel species of actinomycetes from the DSMZ collection.</title>
        <authorList>
            <person name="Nouioui I."/>
        </authorList>
    </citation>
    <scope>NUCLEOTIDE SEQUENCE [LARGE SCALE GENOMIC DNA]</scope>
    <source>
        <strain evidence="4">DSM 41770</strain>
    </source>
</reference>
<feature type="signal peptide" evidence="2">
    <location>
        <begin position="1"/>
        <end position="26"/>
    </location>
</feature>
<dbReference type="RefSeq" id="WP_200694401.1">
    <property type="nucleotide sequence ID" value="NZ_JAVREX010000004.1"/>
</dbReference>
<dbReference type="EMBL" id="JAVREX010000004">
    <property type="protein sequence ID" value="MDT0428520.1"/>
    <property type="molecule type" value="Genomic_DNA"/>
</dbReference>
<sequence length="211" mass="20794">MSRSLRHGAFAATALVFSIASLSACGAGNDAQTLKVRPDNAATAVDNLKIQNVNVITQPDPEAEGPAVVAATLFNDGTKKETLESVTLPGTSATVKLSPAKGNGPLVVPAGGRLVLGGKGNASAVIENGRDAGADGDVRTVAFSFSETGEVSLGAAVVPATHFFKGFGPSALPSAKPTSSPSKSASGTPSGEASDSGAESGTPSDDAATTE</sequence>
<name>A0ABU2RJ35_9ACTN</name>
<dbReference type="Proteomes" id="UP001183777">
    <property type="component" value="Unassembled WGS sequence"/>
</dbReference>
<organism evidence="3 4">
    <name type="scientific">Streptomyces salyersiae</name>
    <dbReference type="NCBI Taxonomy" id="3075530"/>
    <lineage>
        <taxon>Bacteria</taxon>
        <taxon>Bacillati</taxon>
        <taxon>Actinomycetota</taxon>
        <taxon>Actinomycetes</taxon>
        <taxon>Kitasatosporales</taxon>
        <taxon>Streptomycetaceae</taxon>
        <taxon>Streptomyces</taxon>
    </lineage>
</organism>
<keyword evidence="4" id="KW-1185">Reference proteome</keyword>
<dbReference type="PROSITE" id="PS51257">
    <property type="entry name" value="PROKAR_LIPOPROTEIN"/>
    <property type="match status" value="1"/>
</dbReference>
<protein>
    <submittedName>
        <fullName evidence="3">DUF461 domain-containing protein</fullName>
    </submittedName>
</protein>
<evidence type="ECO:0000256" key="2">
    <source>
        <dbReference type="SAM" id="SignalP"/>
    </source>
</evidence>
<comment type="caution">
    <text evidence="3">The sequence shown here is derived from an EMBL/GenBank/DDBJ whole genome shotgun (WGS) entry which is preliminary data.</text>
</comment>
<keyword evidence="2" id="KW-0732">Signal</keyword>
<evidence type="ECO:0000313" key="4">
    <source>
        <dbReference type="Proteomes" id="UP001183777"/>
    </source>
</evidence>